<protein>
    <submittedName>
        <fullName evidence="4">Uncharacterized protein</fullName>
    </submittedName>
</protein>
<keyword evidence="3" id="KW-0089">Bile pigment</keyword>
<evidence type="ECO:0000313" key="5">
    <source>
        <dbReference type="Proteomes" id="UP001296923"/>
    </source>
</evidence>
<dbReference type="InterPro" id="IPR038719">
    <property type="entry name" value="Phycobilisome_asu/bsu_sf"/>
</dbReference>
<accession>A0ABS2ZN70</accession>
<evidence type="ECO:0000256" key="1">
    <source>
        <dbReference type="ARBA" id="ARBA00008182"/>
    </source>
</evidence>
<keyword evidence="2" id="KW-0157">Chromophore</keyword>
<dbReference type="Gene3D" id="1.10.490.20">
    <property type="entry name" value="Phycocyanins"/>
    <property type="match status" value="1"/>
</dbReference>
<proteinExistence type="inferred from homology"/>
<evidence type="ECO:0000256" key="2">
    <source>
        <dbReference type="ARBA" id="ARBA00022991"/>
    </source>
</evidence>
<dbReference type="EMBL" id="JAFHKR010000028">
    <property type="protein sequence ID" value="MBN3552725.1"/>
    <property type="molecule type" value="Genomic_DNA"/>
</dbReference>
<dbReference type="SUPFAM" id="SSF46458">
    <property type="entry name" value="Globin-like"/>
    <property type="match status" value="1"/>
</dbReference>
<keyword evidence="5" id="KW-1185">Reference proteome</keyword>
<evidence type="ECO:0000313" key="4">
    <source>
        <dbReference type="EMBL" id="MBN3552725.1"/>
    </source>
</evidence>
<organism evidence="4 5">
    <name type="scientific">Fictibacillus nanhaiensis</name>
    <dbReference type="NCBI Taxonomy" id="742169"/>
    <lineage>
        <taxon>Bacteria</taxon>
        <taxon>Bacillati</taxon>
        <taxon>Bacillota</taxon>
        <taxon>Bacilli</taxon>
        <taxon>Bacillales</taxon>
        <taxon>Fictibacillaceae</taxon>
        <taxon>Fictibacillus</taxon>
    </lineage>
</organism>
<gene>
    <name evidence="4" type="ORF">JYA63_00360</name>
</gene>
<dbReference type="RefSeq" id="WP_205724086.1">
    <property type="nucleotide sequence ID" value="NZ_JAFHKR010000028.1"/>
</dbReference>
<evidence type="ECO:0000256" key="3">
    <source>
        <dbReference type="ARBA" id="ARBA00023307"/>
    </source>
</evidence>
<comment type="caution">
    <text evidence="4">The sequence shown here is derived from an EMBL/GenBank/DDBJ whole genome shotgun (WGS) entry which is preliminary data.</text>
</comment>
<comment type="similarity">
    <text evidence="1">Belongs to the phycobiliprotein family.</text>
</comment>
<dbReference type="Proteomes" id="UP001296923">
    <property type="component" value="Unassembled WGS sequence"/>
</dbReference>
<dbReference type="InterPro" id="IPR009050">
    <property type="entry name" value="Globin-like_sf"/>
</dbReference>
<name>A0ABS2ZN70_9BACL</name>
<reference evidence="4 5" key="1">
    <citation type="submission" date="2021-01" db="EMBL/GenBank/DDBJ databases">
        <title>Genome Sequencing of Type Strains.</title>
        <authorList>
            <person name="Lemaire J.F."/>
            <person name="Inderbitzin P."/>
            <person name="Collins S.B."/>
            <person name="Wespe N."/>
            <person name="Knight-Connoni V."/>
        </authorList>
    </citation>
    <scope>NUCLEOTIDE SEQUENCE [LARGE SCALE GENOMIC DNA]</scope>
    <source>
        <strain evidence="4 5">DSM 23009</strain>
    </source>
</reference>
<sequence length="126" mass="14960">MTEFNINVMVERVTEKIYQKDPSLVERYGDKGRAKCIEDNHHHFKHLETAYELDNKAFFIDYAIWLDGILQKFGMSTQLLMDNFDFIIEVLLEEQEKQRIENTRVGIYVDYLKQANDVLSNKVKSH</sequence>